<sequence length="183" mass="21104">MNKIIYTIVVLLFTTLGFSQKDKTNENIDEIQENYMKSNKKMIDEASPMIEFFMKYQDSTENPTQGDFNKLMSVYGVKKPTKGMTEEDAFSLINGYITASEGEKKQKEDEEIDETQSINDSQDEKTEEEKLKEEAEEQLPGQMNAVIGGISYEDFKKLMLTANPNATESQIRKEYQKLLNTRF</sequence>
<dbReference type="RefSeq" id="WP_386807693.1">
    <property type="nucleotide sequence ID" value="NZ_JBHTMV010000003.1"/>
</dbReference>
<keyword evidence="3" id="KW-1185">Reference proteome</keyword>
<evidence type="ECO:0000313" key="2">
    <source>
        <dbReference type="EMBL" id="MFD1292830.1"/>
    </source>
</evidence>
<feature type="compositionally biased region" description="Basic and acidic residues" evidence="1">
    <location>
        <begin position="122"/>
        <end position="133"/>
    </location>
</feature>
<organism evidence="2 3">
    <name type="scientific">Lutibacter holmesii</name>
    <dbReference type="NCBI Taxonomy" id="1137985"/>
    <lineage>
        <taxon>Bacteria</taxon>
        <taxon>Pseudomonadati</taxon>
        <taxon>Bacteroidota</taxon>
        <taxon>Flavobacteriia</taxon>
        <taxon>Flavobacteriales</taxon>
        <taxon>Flavobacteriaceae</taxon>
        <taxon>Lutibacter</taxon>
    </lineage>
</organism>
<dbReference type="Proteomes" id="UP001597241">
    <property type="component" value="Unassembled WGS sequence"/>
</dbReference>
<evidence type="ECO:0008006" key="4">
    <source>
        <dbReference type="Google" id="ProtNLM"/>
    </source>
</evidence>
<evidence type="ECO:0000256" key="1">
    <source>
        <dbReference type="SAM" id="MobiDB-lite"/>
    </source>
</evidence>
<dbReference type="EMBL" id="JBHTMV010000003">
    <property type="protein sequence ID" value="MFD1292830.1"/>
    <property type="molecule type" value="Genomic_DNA"/>
</dbReference>
<evidence type="ECO:0000313" key="3">
    <source>
        <dbReference type="Proteomes" id="UP001597241"/>
    </source>
</evidence>
<feature type="region of interest" description="Disordered" evidence="1">
    <location>
        <begin position="101"/>
        <end position="143"/>
    </location>
</feature>
<reference evidence="3" key="1">
    <citation type="journal article" date="2019" name="Int. J. Syst. Evol. Microbiol.">
        <title>The Global Catalogue of Microorganisms (GCM) 10K type strain sequencing project: providing services to taxonomists for standard genome sequencing and annotation.</title>
        <authorList>
            <consortium name="The Broad Institute Genomics Platform"/>
            <consortium name="The Broad Institute Genome Sequencing Center for Infectious Disease"/>
            <person name="Wu L."/>
            <person name="Ma J."/>
        </authorList>
    </citation>
    <scope>NUCLEOTIDE SEQUENCE [LARGE SCALE GENOMIC DNA]</scope>
    <source>
        <strain evidence="3">CCUG 62221</strain>
    </source>
</reference>
<accession>A0ABW3WL70</accession>
<protein>
    <recommendedName>
        <fullName evidence="4">DUF4168 domain-containing protein</fullName>
    </recommendedName>
</protein>
<name>A0ABW3WL70_9FLAO</name>
<proteinExistence type="predicted"/>
<comment type="caution">
    <text evidence="2">The sequence shown here is derived from an EMBL/GenBank/DDBJ whole genome shotgun (WGS) entry which is preliminary data.</text>
</comment>
<gene>
    <name evidence="2" type="ORF">ACFQ5N_03185</name>
</gene>